<keyword evidence="2" id="KW-1185">Reference proteome</keyword>
<name>A0A9Q1BBR1_HOLLE</name>
<comment type="caution">
    <text evidence="1">The sequence shown here is derived from an EMBL/GenBank/DDBJ whole genome shotgun (WGS) entry which is preliminary data.</text>
</comment>
<sequence>MTCSRIYPSAVQQPSPQHLSPENKLKSTFLYWAFKRFFICFTVDFFQYLWIQLLSFSLDEDLPLMVDVVSVSYPKAAIASRLNRPGRQSCCWIPASISGQENVA</sequence>
<accession>A0A9Q1BBR1</accession>
<dbReference type="AlphaFoldDB" id="A0A9Q1BBR1"/>
<evidence type="ECO:0000313" key="2">
    <source>
        <dbReference type="Proteomes" id="UP001152320"/>
    </source>
</evidence>
<dbReference type="EMBL" id="JAIZAY010000023">
    <property type="protein sequence ID" value="KAJ8019608.1"/>
    <property type="molecule type" value="Genomic_DNA"/>
</dbReference>
<proteinExistence type="predicted"/>
<dbReference type="Proteomes" id="UP001152320">
    <property type="component" value="Chromosome 23"/>
</dbReference>
<protein>
    <submittedName>
        <fullName evidence="1">Uncharacterized protein</fullName>
    </submittedName>
</protein>
<gene>
    <name evidence="1" type="ORF">HOLleu_41259</name>
</gene>
<reference evidence="1" key="1">
    <citation type="submission" date="2021-10" db="EMBL/GenBank/DDBJ databases">
        <title>Tropical sea cucumber genome reveals ecological adaptation and Cuvierian tubules defense mechanism.</title>
        <authorList>
            <person name="Chen T."/>
        </authorList>
    </citation>
    <scope>NUCLEOTIDE SEQUENCE</scope>
    <source>
        <strain evidence="1">Nanhai2018</strain>
        <tissue evidence="1">Muscle</tissue>
    </source>
</reference>
<organism evidence="1 2">
    <name type="scientific">Holothuria leucospilota</name>
    <name type="common">Black long sea cucumber</name>
    <name type="synonym">Mertensiothuria leucospilota</name>
    <dbReference type="NCBI Taxonomy" id="206669"/>
    <lineage>
        <taxon>Eukaryota</taxon>
        <taxon>Metazoa</taxon>
        <taxon>Echinodermata</taxon>
        <taxon>Eleutherozoa</taxon>
        <taxon>Echinozoa</taxon>
        <taxon>Holothuroidea</taxon>
        <taxon>Aspidochirotacea</taxon>
        <taxon>Aspidochirotida</taxon>
        <taxon>Holothuriidae</taxon>
        <taxon>Holothuria</taxon>
    </lineage>
</organism>
<evidence type="ECO:0000313" key="1">
    <source>
        <dbReference type="EMBL" id="KAJ8019608.1"/>
    </source>
</evidence>